<evidence type="ECO:0000256" key="5">
    <source>
        <dbReference type="PIRNR" id="PIRNR002096"/>
    </source>
</evidence>
<evidence type="ECO:0000256" key="2">
    <source>
        <dbReference type="ARBA" id="ARBA00010610"/>
    </source>
</evidence>
<dbReference type="GO" id="GO:0000976">
    <property type="term" value="F:transcription cis-regulatory region binding"/>
    <property type="evidence" value="ECO:0007669"/>
    <property type="project" value="TreeGrafter"/>
</dbReference>
<evidence type="ECO:0000259" key="6">
    <source>
        <dbReference type="SMART" id="SM00528"/>
    </source>
</evidence>
<dbReference type="InterPro" id="IPR001801">
    <property type="entry name" value="Histone_HNS"/>
</dbReference>
<dbReference type="InterPro" id="IPR054180">
    <property type="entry name" value="H-NS-like_N"/>
</dbReference>
<dbReference type="Gene3D" id="4.10.430.10">
    <property type="entry name" value="Histone-like protein H-NS, C-terminal domain"/>
    <property type="match status" value="1"/>
</dbReference>
<keyword evidence="4 5" id="KW-0238">DNA-binding</keyword>
<evidence type="ECO:0000256" key="4">
    <source>
        <dbReference type="ARBA" id="ARBA00023125"/>
    </source>
</evidence>
<evidence type="ECO:0000256" key="1">
    <source>
        <dbReference type="ARBA" id="ARBA00004453"/>
    </source>
</evidence>
<name>A0A191T955_ECOLX</name>
<accession>A0A191T955</accession>
<dbReference type="GO" id="GO:0009295">
    <property type="term" value="C:nucleoid"/>
    <property type="evidence" value="ECO:0007669"/>
    <property type="project" value="UniProtKB-SubCell"/>
</dbReference>
<comment type="similarity">
    <text evidence="2 5">Belongs to the histone-like protein H-NS family.</text>
</comment>
<dbReference type="SUPFAM" id="SSF81273">
    <property type="entry name" value="H-NS histone-like proteins"/>
    <property type="match status" value="2"/>
</dbReference>
<reference evidence="7" key="1">
    <citation type="submission" date="2016-03" db="EMBL/GenBank/DDBJ databases">
        <title>Resistome analysis of KPC-2-producing Escherichia coli ST224 strain isolated in Brazil using whole genome sequencing.</title>
        <authorList>
            <person name="Rossi I.G."/>
            <person name="Araujo B.F."/>
            <person name="Cerdeira L.T."/>
            <person name="Campos P.A."/>
            <person name="Royer S."/>
            <person name="Ferreira M.L."/>
            <person name="Batistao D.W.F."/>
            <person name="Souza T.A."/>
            <person name="Vancan S.I.S."/>
            <person name="Lincopan N."/>
            <person name="Gontijo-Filho P.P."/>
            <person name="Ribas R.M."/>
        </authorList>
    </citation>
    <scope>NUCLEOTIDE SEQUENCE</scope>
    <source>
        <strain evidence="7">ECO37</strain>
        <plasmid evidence="7">ECO37P2</plasmid>
    </source>
</reference>
<keyword evidence="3" id="KW-0963">Cytoplasm</keyword>
<protein>
    <recommendedName>
        <fullName evidence="5">DNA-binding protein</fullName>
    </recommendedName>
</protein>
<evidence type="ECO:0000313" key="7">
    <source>
        <dbReference type="EMBL" id="ANI75616.1"/>
    </source>
</evidence>
<dbReference type="EMBL" id="KU963390">
    <property type="protein sequence ID" value="ANI75616.1"/>
    <property type="molecule type" value="Genomic_DNA"/>
</dbReference>
<sequence>MSESENVRKVLSNIRSLRAFAREVDFELLKDMAQKFNAVVEELREDAEREAKEREQRDARKRELLEMIASEGFSVEELTGASDTGTTRKKRVVQQVPAKYQFEVNGEMQYWTGRGRKPKAIEEALAAGKKLDDFLIPDSEK</sequence>
<dbReference type="GO" id="GO:0046983">
    <property type="term" value="F:protein dimerization activity"/>
    <property type="evidence" value="ECO:0007669"/>
    <property type="project" value="InterPro"/>
</dbReference>
<evidence type="ECO:0000256" key="3">
    <source>
        <dbReference type="ARBA" id="ARBA00022490"/>
    </source>
</evidence>
<dbReference type="InterPro" id="IPR027454">
    <property type="entry name" value="Histone_HNS_N"/>
</dbReference>
<keyword evidence="7" id="KW-0614">Plasmid</keyword>
<dbReference type="Gene3D" id="1.10.287.1050">
    <property type="entry name" value="H-NS histone-like proteins"/>
    <property type="match status" value="1"/>
</dbReference>
<dbReference type="GO" id="GO:0032993">
    <property type="term" value="C:protein-DNA complex"/>
    <property type="evidence" value="ECO:0007669"/>
    <property type="project" value="TreeGrafter"/>
</dbReference>
<organism evidence="7">
    <name type="scientific">Escherichia coli</name>
    <dbReference type="NCBI Taxonomy" id="562"/>
    <lineage>
        <taxon>Bacteria</taxon>
        <taxon>Pseudomonadati</taxon>
        <taxon>Pseudomonadota</taxon>
        <taxon>Gammaproteobacteria</taxon>
        <taxon>Enterobacterales</taxon>
        <taxon>Enterobacteriaceae</taxon>
        <taxon>Escherichia</taxon>
    </lineage>
</organism>
<dbReference type="RefSeq" id="WP_080213634.1">
    <property type="nucleotide sequence ID" value="NZ_BFNT01000033.1"/>
</dbReference>
<dbReference type="GO" id="GO:0003681">
    <property type="term" value="F:bent DNA binding"/>
    <property type="evidence" value="ECO:0007669"/>
    <property type="project" value="TreeGrafter"/>
</dbReference>
<feature type="domain" description="DNA-binding protein H-NS-like C-terminal" evidence="6">
    <location>
        <begin position="88"/>
        <end position="136"/>
    </location>
</feature>
<dbReference type="SMART" id="SM00528">
    <property type="entry name" value="HNS"/>
    <property type="match status" value="1"/>
</dbReference>
<dbReference type="GO" id="GO:0030527">
    <property type="term" value="F:structural constituent of chromatin"/>
    <property type="evidence" value="ECO:0007669"/>
    <property type="project" value="InterPro"/>
</dbReference>
<dbReference type="GO" id="GO:0001217">
    <property type="term" value="F:DNA-binding transcription repressor activity"/>
    <property type="evidence" value="ECO:0007669"/>
    <property type="project" value="TreeGrafter"/>
</dbReference>
<dbReference type="PANTHER" id="PTHR38097:SF2">
    <property type="entry name" value="DNA-BINDING PROTEIN STPA"/>
    <property type="match status" value="1"/>
</dbReference>
<dbReference type="PANTHER" id="PTHR38097">
    <property type="match status" value="1"/>
</dbReference>
<dbReference type="Pfam" id="PF00816">
    <property type="entry name" value="Histone_HNS"/>
    <property type="match status" value="1"/>
</dbReference>
<dbReference type="InterPro" id="IPR027444">
    <property type="entry name" value="H-NS_C_dom"/>
</dbReference>
<dbReference type="PIRSF" id="PIRSF002096">
    <property type="entry name" value="HnS"/>
    <property type="match status" value="1"/>
</dbReference>
<proteinExistence type="inferred from homology"/>
<dbReference type="InterPro" id="IPR037150">
    <property type="entry name" value="H-NS_C_dom_sf"/>
</dbReference>
<comment type="subcellular location">
    <subcellularLocation>
        <location evidence="1">Cytoplasm</location>
        <location evidence="1">Nucleoid</location>
    </subcellularLocation>
</comment>
<dbReference type="AlphaFoldDB" id="A0A191T955"/>
<geneLocation type="plasmid" evidence="7">
    <name>ECO37P2</name>
</geneLocation>
<dbReference type="Pfam" id="PF22470">
    <property type="entry name" value="Histone_HNS_N"/>
    <property type="match status" value="1"/>
</dbReference>
<dbReference type="GO" id="GO:0005829">
    <property type="term" value="C:cytosol"/>
    <property type="evidence" value="ECO:0007669"/>
    <property type="project" value="TreeGrafter"/>
</dbReference>
<dbReference type="GO" id="GO:0003680">
    <property type="term" value="F:minor groove of adenine-thymine-rich DNA binding"/>
    <property type="evidence" value="ECO:0007669"/>
    <property type="project" value="TreeGrafter"/>
</dbReference>